<comment type="subunit">
    <text evidence="9">Homodimer.</text>
</comment>
<feature type="binding site" evidence="9">
    <location>
        <position position="273"/>
    </location>
    <ligand>
        <name>K(+)</name>
        <dbReference type="ChEBI" id="CHEBI:29103"/>
    </ligand>
</feature>
<dbReference type="InterPro" id="IPR029056">
    <property type="entry name" value="Ribokinase-like"/>
</dbReference>
<reference evidence="11 12" key="1">
    <citation type="submission" date="2020-08" db="EMBL/GenBank/DDBJ databases">
        <title>Genome public.</title>
        <authorList>
            <person name="Liu C."/>
            <person name="Sun Q."/>
        </authorList>
    </citation>
    <scope>NUCLEOTIDE SEQUENCE [LARGE SCALE GENOMIC DNA]</scope>
    <source>
        <strain evidence="11 12">NSJ-37</strain>
    </source>
</reference>
<feature type="binding site" evidence="9">
    <location>
        <position position="179"/>
    </location>
    <ligand>
        <name>ATP</name>
        <dbReference type="ChEBI" id="CHEBI:30616"/>
    </ligand>
</feature>
<keyword evidence="12" id="KW-1185">Reference proteome</keyword>
<dbReference type="CDD" id="cd01174">
    <property type="entry name" value="ribokinase"/>
    <property type="match status" value="1"/>
</dbReference>
<gene>
    <name evidence="9" type="primary">rbsK</name>
    <name evidence="11" type="ORF">H8704_07310</name>
</gene>
<dbReference type="InterPro" id="IPR011877">
    <property type="entry name" value="Ribokinase"/>
</dbReference>
<evidence type="ECO:0000256" key="2">
    <source>
        <dbReference type="ARBA" id="ARBA00022723"/>
    </source>
</evidence>
<feature type="binding site" evidence="9">
    <location>
        <position position="239"/>
    </location>
    <ligand>
        <name>K(+)</name>
        <dbReference type="ChEBI" id="CHEBI:29103"/>
    </ligand>
</feature>
<feature type="binding site" evidence="9">
    <location>
        <position position="276"/>
    </location>
    <ligand>
        <name>K(+)</name>
        <dbReference type="ChEBI" id="CHEBI:29103"/>
    </ligand>
</feature>
<accession>A0ABR7N1D2</accession>
<evidence type="ECO:0000256" key="3">
    <source>
        <dbReference type="ARBA" id="ARBA00022741"/>
    </source>
</evidence>
<dbReference type="PANTHER" id="PTHR10584">
    <property type="entry name" value="SUGAR KINASE"/>
    <property type="match status" value="1"/>
</dbReference>
<keyword evidence="9" id="KW-0963">Cytoplasm</keyword>
<keyword evidence="1 9" id="KW-0808">Transferase</keyword>
<evidence type="ECO:0000256" key="7">
    <source>
        <dbReference type="ARBA" id="ARBA00022958"/>
    </source>
</evidence>
<keyword evidence="6 9" id="KW-0460">Magnesium</keyword>
<protein>
    <recommendedName>
        <fullName evidence="9">Ribokinase</fullName>
        <shortName evidence="9">RK</shortName>
        <ecNumber evidence="9">2.7.1.15</ecNumber>
    </recommendedName>
</protein>
<dbReference type="Proteomes" id="UP000606193">
    <property type="component" value="Unassembled WGS sequence"/>
</dbReference>
<comment type="subcellular location">
    <subcellularLocation>
        <location evidence="9">Cytoplasm</location>
    </subcellularLocation>
</comment>
<evidence type="ECO:0000256" key="1">
    <source>
        <dbReference type="ARBA" id="ARBA00022679"/>
    </source>
</evidence>
<comment type="activity regulation">
    <text evidence="9">Activated by a monovalent cation that binds near, but not in, the active site. The most likely occupant of the site in vivo is potassium. Ion binding induces a conformational change that may alter substrate affinity.</text>
</comment>
<dbReference type="PRINTS" id="PR00990">
    <property type="entry name" value="RIBOKINASE"/>
</dbReference>
<keyword evidence="4 9" id="KW-0418">Kinase</keyword>
<feature type="binding site" evidence="9">
    <location>
        <begin position="38"/>
        <end position="42"/>
    </location>
    <ligand>
        <name>substrate</name>
    </ligand>
</feature>
<feature type="binding site" evidence="9">
    <location>
        <position position="282"/>
    </location>
    <ligand>
        <name>K(+)</name>
        <dbReference type="ChEBI" id="CHEBI:29103"/>
    </ligand>
</feature>
<dbReference type="HAMAP" id="MF_01987">
    <property type="entry name" value="Ribokinase"/>
    <property type="match status" value="1"/>
</dbReference>
<feature type="binding site" evidence="9">
    <location>
        <position position="136"/>
    </location>
    <ligand>
        <name>substrate</name>
    </ligand>
</feature>
<feature type="active site" description="Proton acceptor" evidence="9">
    <location>
        <position position="243"/>
    </location>
</feature>
<comment type="caution">
    <text evidence="11">The sequence shown here is derived from an EMBL/GenBank/DDBJ whole genome shotgun (WGS) entry which is preliminary data.</text>
</comment>
<comment type="cofactor">
    <cofactor evidence="9">
        <name>Mg(2+)</name>
        <dbReference type="ChEBI" id="CHEBI:18420"/>
    </cofactor>
    <text evidence="9">Requires a divalent cation, most likely magnesium in vivo, as an electrophilic catalyst to aid phosphoryl group transfer. It is the chelate of the metal and the nucleotide that is the actual substrate.</text>
</comment>
<feature type="binding site" evidence="9">
    <location>
        <position position="243"/>
    </location>
    <ligand>
        <name>substrate</name>
    </ligand>
</feature>
<feature type="binding site" evidence="9">
    <location>
        <position position="237"/>
    </location>
    <ligand>
        <name>K(+)</name>
        <dbReference type="ChEBI" id="CHEBI:29103"/>
    </ligand>
</feature>
<dbReference type="RefSeq" id="WP_249297832.1">
    <property type="nucleotide sequence ID" value="NZ_JACRSX010000007.1"/>
</dbReference>
<proteinExistence type="inferred from homology"/>
<feature type="domain" description="Carbohydrate kinase PfkB" evidence="10">
    <location>
        <begin position="2"/>
        <end position="284"/>
    </location>
</feature>
<evidence type="ECO:0000256" key="9">
    <source>
        <dbReference type="HAMAP-Rule" id="MF_01987"/>
    </source>
</evidence>
<dbReference type="Pfam" id="PF00294">
    <property type="entry name" value="PfkB"/>
    <property type="match status" value="1"/>
</dbReference>
<comment type="similarity">
    <text evidence="9">Belongs to the carbohydrate kinase PfkB family. Ribokinase subfamily.</text>
</comment>
<sequence>MKVLNIGSMNLDYVYRVDHIVQPGETISSGGMNVFLGGKGINQSIALAKAGVEVYHGGMIGEDGQPFLDACQEYGVHGEYIRQIPGKTGHTIIQIDKEAQNCILLFGGANQMLTKEYIDGVLSLFQDGDILLLQNEVNDIAYMVECAYEKGMQIALNPSPFNERLEDVDMDKISIFLLNEIEGGQITGLSDPDRIFHEMCCRFPKAKIVLTLGSDGAVYGATGQTYRQPIFPVHAVDTTAAGDTFTGYFLAGLVEGLPVEQTLRMSAKASSIAVTREGAVPSIPYRSEVEEALKQ</sequence>
<keyword evidence="7 9" id="KW-0630">Potassium</keyword>
<name>A0ABR7N1D2_9FIRM</name>
<feature type="binding site" evidence="9">
    <location>
        <begin position="10"/>
        <end position="12"/>
    </location>
    <ligand>
        <name>substrate</name>
    </ligand>
</feature>
<evidence type="ECO:0000313" key="12">
    <source>
        <dbReference type="Proteomes" id="UP000606193"/>
    </source>
</evidence>
<dbReference type="SUPFAM" id="SSF53613">
    <property type="entry name" value="Ribokinase-like"/>
    <property type="match status" value="1"/>
</dbReference>
<comment type="caution">
    <text evidence="9">Lacks conserved residue(s) required for the propagation of feature annotation.</text>
</comment>
<evidence type="ECO:0000256" key="6">
    <source>
        <dbReference type="ARBA" id="ARBA00022842"/>
    </source>
</evidence>
<dbReference type="InterPro" id="IPR002139">
    <property type="entry name" value="Ribo/fructo_kinase"/>
</dbReference>
<evidence type="ECO:0000256" key="8">
    <source>
        <dbReference type="ARBA" id="ARBA00023277"/>
    </source>
</evidence>
<keyword evidence="2 9" id="KW-0479">Metal-binding</keyword>
<dbReference type="EMBL" id="JACRSX010000007">
    <property type="protein sequence ID" value="MBC8562436.1"/>
    <property type="molecule type" value="Genomic_DNA"/>
</dbReference>
<keyword evidence="3 9" id="KW-0547">Nucleotide-binding</keyword>
<keyword evidence="8 9" id="KW-0119">Carbohydrate metabolism</keyword>
<keyword evidence="5 9" id="KW-0067">ATP-binding</keyword>
<dbReference type="PANTHER" id="PTHR10584:SF166">
    <property type="entry name" value="RIBOKINASE"/>
    <property type="match status" value="1"/>
</dbReference>
<evidence type="ECO:0000256" key="5">
    <source>
        <dbReference type="ARBA" id="ARBA00022840"/>
    </source>
</evidence>
<organism evidence="11 12">
    <name type="scientific">Jutongia huaianensis</name>
    <dbReference type="NCBI Taxonomy" id="2763668"/>
    <lineage>
        <taxon>Bacteria</taxon>
        <taxon>Bacillati</taxon>
        <taxon>Bacillota</taxon>
        <taxon>Clostridia</taxon>
        <taxon>Lachnospirales</taxon>
        <taxon>Lachnospiraceae</taxon>
        <taxon>Jutongia</taxon>
    </lineage>
</organism>
<comment type="catalytic activity">
    <reaction evidence="9">
        <text>D-ribose + ATP = D-ribose 5-phosphate + ADP + H(+)</text>
        <dbReference type="Rhea" id="RHEA:13697"/>
        <dbReference type="ChEBI" id="CHEBI:15378"/>
        <dbReference type="ChEBI" id="CHEBI:30616"/>
        <dbReference type="ChEBI" id="CHEBI:47013"/>
        <dbReference type="ChEBI" id="CHEBI:78346"/>
        <dbReference type="ChEBI" id="CHEBI:456216"/>
        <dbReference type="EC" id="2.7.1.15"/>
    </reaction>
</comment>
<dbReference type="Gene3D" id="3.40.1190.20">
    <property type="match status" value="1"/>
</dbReference>
<feature type="binding site" evidence="9">
    <location>
        <position position="278"/>
    </location>
    <ligand>
        <name>K(+)</name>
        <dbReference type="ChEBI" id="CHEBI:29103"/>
    </ligand>
</feature>
<dbReference type="EC" id="2.7.1.15" evidence="9"/>
<comment type="function">
    <text evidence="9">Catalyzes the phosphorylation of ribose at O-5 in a reaction requiring ATP and magnesium. The resulting D-ribose-5-phosphate can then be used either for sythesis of nucleotides, histidine, and tryptophan, or as a component of the pentose phosphate pathway.</text>
</comment>
<evidence type="ECO:0000256" key="4">
    <source>
        <dbReference type="ARBA" id="ARBA00022777"/>
    </source>
</evidence>
<evidence type="ECO:0000259" key="10">
    <source>
        <dbReference type="Pfam" id="PF00294"/>
    </source>
</evidence>
<feature type="binding site" evidence="9">
    <location>
        <begin position="211"/>
        <end position="216"/>
    </location>
    <ligand>
        <name>ATP</name>
        <dbReference type="ChEBI" id="CHEBI:30616"/>
    </ligand>
</feature>
<comment type="pathway">
    <text evidence="9">Carbohydrate metabolism; D-ribose degradation; D-ribose 5-phosphate from beta-D-ribopyranose: step 2/2.</text>
</comment>
<feature type="binding site" evidence="9">
    <location>
        <begin position="242"/>
        <end position="243"/>
    </location>
    <ligand>
        <name>ATP</name>
        <dbReference type="ChEBI" id="CHEBI:30616"/>
    </ligand>
</feature>
<dbReference type="InterPro" id="IPR011611">
    <property type="entry name" value="PfkB_dom"/>
</dbReference>
<evidence type="ECO:0000313" key="11">
    <source>
        <dbReference type="EMBL" id="MBC8562436.1"/>
    </source>
</evidence>